<evidence type="ECO:0000313" key="2">
    <source>
        <dbReference type="Proteomes" id="UP000024635"/>
    </source>
</evidence>
<organism evidence="1 2">
    <name type="scientific">Ancylostoma ceylanicum</name>
    <dbReference type="NCBI Taxonomy" id="53326"/>
    <lineage>
        <taxon>Eukaryota</taxon>
        <taxon>Metazoa</taxon>
        <taxon>Ecdysozoa</taxon>
        <taxon>Nematoda</taxon>
        <taxon>Chromadorea</taxon>
        <taxon>Rhabditida</taxon>
        <taxon>Rhabditina</taxon>
        <taxon>Rhabditomorpha</taxon>
        <taxon>Strongyloidea</taxon>
        <taxon>Ancylostomatidae</taxon>
        <taxon>Ancylostomatinae</taxon>
        <taxon>Ancylostoma</taxon>
    </lineage>
</organism>
<accession>A0A016SMD8</accession>
<dbReference type="Proteomes" id="UP000024635">
    <property type="component" value="Unassembled WGS sequence"/>
</dbReference>
<protein>
    <submittedName>
        <fullName evidence="1">Uncharacterized protein</fullName>
    </submittedName>
</protein>
<gene>
    <name evidence="1" type="primary">Acey_s0205.g1938</name>
    <name evidence="1" type="ORF">Y032_0205g1938</name>
</gene>
<keyword evidence="2" id="KW-1185">Reference proteome</keyword>
<name>A0A016SMD8_9BILA</name>
<dbReference type="AlphaFoldDB" id="A0A016SMD8"/>
<reference evidence="2" key="1">
    <citation type="journal article" date="2015" name="Nat. Genet.">
        <title>The genome and transcriptome of the zoonotic hookworm Ancylostoma ceylanicum identify infection-specific gene families.</title>
        <authorList>
            <person name="Schwarz E.M."/>
            <person name="Hu Y."/>
            <person name="Antoshechkin I."/>
            <person name="Miller M.M."/>
            <person name="Sternberg P.W."/>
            <person name="Aroian R.V."/>
        </authorList>
    </citation>
    <scope>NUCLEOTIDE SEQUENCE</scope>
    <source>
        <strain evidence="2">HY135</strain>
    </source>
</reference>
<comment type="caution">
    <text evidence="1">The sequence shown here is derived from an EMBL/GenBank/DDBJ whole genome shotgun (WGS) entry which is preliminary data.</text>
</comment>
<sequence length="66" mass="7693">MSIASADDKFVQFPMRRAIDNGFIFCEHCFDSSEITFSRRNVTRVRWSTVTINEGSRLSKEHHGRN</sequence>
<dbReference type="EMBL" id="JARK01001541">
    <property type="protein sequence ID" value="EYB91516.1"/>
    <property type="molecule type" value="Genomic_DNA"/>
</dbReference>
<evidence type="ECO:0000313" key="1">
    <source>
        <dbReference type="EMBL" id="EYB91516.1"/>
    </source>
</evidence>
<proteinExistence type="predicted"/>